<dbReference type="PANTHER" id="PTHR24559">
    <property type="entry name" value="TRANSPOSON TY3-I GAG-POL POLYPROTEIN"/>
    <property type="match status" value="1"/>
</dbReference>
<dbReference type="InterPro" id="IPR043502">
    <property type="entry name" value="DNA/RNA_pol_sf"/>
</dbReference>
<sequence>NENTVKDVTPFPDQDMIRNDVARSQVRSKIDLTKVYEQIHIVDRDMDKSAFSTIFGTYESLVMQIMGDCNAPSTFQHLMTMIFIKQVSRFVHVYLDDIFVFSMSIEEHEEHLNQVFTLLHANHLYLSKIKVDLYLDRMDCLGHVIDDQGIHADTDKLYQIHNWHTPRSYTE</sequence>
<dbReference type="SUPFAM" id="SSF56672">
    <property type="entry name" value="DNA/RNA polymerases"/>
    <property type="match status" value="1"/>
</dbReference>
<dbReference type="OrthoDB" id="1750432at2759"/>
<feature type="non-terminal residue" evidence="2">
    <location>
        <position position="1"/>
    </location>
</feature>
<dbReference type="CDD" id="cd01647">
    <property type="entry name" value="RT_LTR"/>
    <property type="match status" value="1"/>
</dbReference>
<protein>
    <recommendedName>
        <fullName evidence="1">Reverse transcriptase domain-containing protein</fullName>
    </recommendedName>
</protein>
<dbReference type="PANTHER" id="PTHR24559:SF444">
    <property type="entry name" value="REVERSE TRANSCRIPTASE DOMAIN-CONTAINING PROTEIN"/>
    <property type="match status" value="1"/>
</dbReference>
<evidence type="ECO:0000259" key="1">
    <source>
        <dbReference type="Pfam" id="PF00078"/>
    </source>
</evidence>
<dbReference type="Gene3D" id="3.30.70.270">
    <property type="match status" value="1"/>
</dbReference>
<evidence type="ECO:0000313" key="2">
    <source>
        <dbReference type="EMBL" id="KIJ37117.1"/>
    </source>
</evidence>
<dbReference type="InterPro" id="IPR053134">
    <property type="entry name" value="RNA-dir_DNA_polymerase"/>
</dbReference>
<dbReference type="EMBL" id="KN837172">
    <property type="protein sequence ID" value="KIJ37117.1"/>
    <property type="molecule type" value="Genomic_DNA"/>
</dbReference>
<organism evidence="2 3">
    <name type="scientific">Sphaerobolus stellatus (strain SS14)</name>
    <dbReference type="NCBI Taxonomy" id="990650"/>
    <lineage>
        <taxon>Eukaryota</taxon>
        <taxon>Fungi</taxon>
        <taxon>Dikarya</taxon>
        <taxon>Basidiomycota</taxon>
        <taxon>Agaricomycotina</taxon>
        <taxon>Agaricomycetes</taxon>
        <taxon>Phallomycetidae</taxon>
        <taxon>Geastrales</taxon>
        <taxon>Sphaerobolaceae</taxon>
        <taxon>Sphaerobolus</taxon>
    </lineage>
</organism>
<evidence type="ECO:0000313" key="3">
    <source>
        <dbReference type="Proteomes" id="UP000054279"/>
    </source>
</evidence>
<keyword evidence="3" id="KW-1185">Reference proteome</keyword>
<feature type="domain" description="Reverse transcriptase" evidence="1">
    <location>
        <begin position="16"/>
        <end position="145"/>
    </location>
</feature>
<gene>
    <name evidence="2" type="ORF">M422DRAFT_112343</name>
</gene>
<dbReference type="AlphaFoldDB" id="A0A0C9V696"/>
<accession>A0A0C9V696</accession>
<dbReference type="HOGENOM" id="CLU_000384_33_7_1"/>
<name>A0A0C9V696_SPHS4</name>
<reference evidence="2 3" key="1">
    <citation type="submission" date="2014-06" db="EMBL/GenBank/DDBJ databases">
        <title>Evolutionary Origins and Diversification of the Mycorrhizal Mutualists.</title>
        <authorList>
            <consortium name="DOE Joint Genome Institute"/>
            <consortium name="Mycorrhizal Genomics Consortium"/>
            <person name="Kohler A."/>
            <person name="Kuo A."/>
            <person name="Nagy L.G."/>
            <person name="Floudas D."/>
            <person name="Copeland A."/>
            <person name="Barry K.W."/>
            <person name="Cichocki N."/>
            <person name="Veneault-Fourrey C."/>
            <person name="LaButti K."/>
            <person name="Lindquist E.A."/>
            <person name="Lipzen A."/>
            <person name="Lundell T."/>
            <person name="Morin E."/>
            <person name="Murat C."/>
            <person name="Riley R."/>
            <person name="Ohm R."/>
            <person name="Sun H."/>
            <person name="Tunlid A."/>
            <person name="Henrissat B."/>
            <person name="Grigoriev I.V."/>
            <person name="Hibbett D.S."/>
            <person name="Martin F."/>
        </authorList>
    </citation>
    <scope>NUCLEOTIDE SEQUENCE [LARGE SCALE GENOMIC DNA]</scope>
    <source>
        <strain evidence="2 3">SS14</strain>
    </source>
</reference>
<dbReference type="Pfam" id="PF00078">
    <property type="entry name" value="RVT_1"/>
    <property type="match status" value="1"/>
</dbReference>
<feature type="non-terminal residue" evidence="2">
    <location>
        <position position="171"/>
    </location>
</feature>
<proteinExistence type="predicted"/>
<dbReference type="InterPro" id="IPR043128">
    <property type="entry name" value="Rev_trsase/Diguanyl_cyclase"/>
</dbReference>
<dbReference type="InterPro" id="IPR000477">
    <property type="entry name" value="RT_dom"/>
</dbReference>
<dbReference type="Proteomes" id="UP000054279">
    <property type="component" value="Unassembled WGS sequence"/>
</dbReference>